<comment type="caution">
    <text evidence="1">The sequence shown here is derived from an EMBL/GenBank/DDBJ whole genome shotgun (WGS) entry which is preliminary data.</text>
</comment>
<accession>A0A4R0XE47</accession>
<evidence type="ECO:0000313" key="1">
    <source>
        <dbReference type="EMBL" id="TCG08534.1"/>
    </source>
</evidence>
<organism evidence="1 2">
    <name type="scientific">Paraburkholderia steynii</name>
    <dbReference type="NCBI Taxonomy" id="1245441"/>
    <lineage>
        <taxon>Bacteria</taxon>
        <taxon>Pseudomonadati</taxon>
        <taxon>Pseudomonadota</taxon>
        <taxon>Betaproteobacteria</taxon>
        <taxon>Burkholderiales</taxon>
        <taxon>Burkholderiaceae</taxon>
        <taxon>Paraburkholderia</taxon>
    </lineage>
</organism>
<dbReference type="EMBL" id="MWML01000032">
    <property type="protein sequence ID" value="TCG08534.1"/>
    <property type="molecule type" value="Genomic_DNA"/>
</dbReference>
<dbReference type="Proteomes" id="UP000294200">
    <property type="component" value="Unassembled WGS sequence"/>
</dbReference>
<evidence type="ECO:0000313" key="2">
    <source>
        <dbReference type="Proteomes" id="UP000294200"/>
    </source>
</evidence>
<protein>
    <submittedName>
        <fullName evidence="1">Uncharacterized protein</fullName>
    </submittedName>
</protein>
<sequence>MSFREGSLRSVVEKWFGGGSDARARVTRSRHIRCKQWRCVRVEATRSVGTLELIFFRHEDGSWCVFPPDTRRLTMDVSKLAQVWRVPCETD</sequence>
<reference evidence="1 2" key="1">
    <citation type="submission" date="2017-02" db="EMBL/GenBank/DDBJ databases">
        <title>Paraburkholderia sophoroidis sp. nov. and Paraburkholderia steynii sp. nov. rhizobial symbionts of the fynbos legume Hypocalyptus sophoroides.</title>
        <authorList>
            <person name="Steenkamp E.T."/>
            <person name="Beukes C.W."/>
            <person name="Van Zyl E."/>
            <person name="Avontuur J."/>
            <person name="Chan W.Y."/>
            <person name="Hassen A."/>
            <person name="Palmer M."/>
            <person name="Mthombeni L."/>
            <person name="Phalane F."/>
            <person name="Sereme K."/>
            <person name="Venter S.N."/>
        </authorList>
    </citation>
    <scope>NUCLEOTIDE SEQUENCE [LARGE SCALE GENOMIC DNA]</scope>
    <source>
        <strain evidence="1 2">HC1.1ba</strain>
    </source>
</reference>
<name>A0A4R0XE47_9BURK</name>
<keyword evidence="2" id="KW-1185">Reference proteome</keyword>
<gene>
    <name evidence="1" type="ORF">BZM27_11740</name>
</gene>
<dbReference type="AlphaFoldDB" id="A0A4R0XE47"/>
<proteinExistence type="predicted"/>